<feature type="compositionally biased region" description="Polar residues" evidence="1">
    <location>
        <begin position="1016"/>
        <end position="1042"/>
    </location>
</feature>
<feature type="compositionally biased region" description="Basic and acidic residues" evidence="1">
    <location>
        <begin position="1128"/>
        <end position="1143"/>
    </location>
</feature>
<feature type="compositionally biased region" description="Polar residues" evidence="1">
    <location>
        <begin position="839"/>
        <end position="849"/>
    </location>
</feature>
<feature type="compositionally biased region" description="Basic residues" evidence="1">
    <location>
        <begin position="878"/>
        <end position="889"/>
    </location>
</feature>
<feature type="compositionally biased region" description="Basic and acidic residues" evidence="1">
    <location>
        <begin position="786"/>
        <end position="810"/>
    </location>
</feature>
<feature type="region of interest" description="Disordered" evidence="1">
    <location>
        <begin position="437"/>
        <end position="460"/>
    </location>
</feature>
<dbReference type="EMBL" id="KL584893">
    <property type="protein sequence ID" value="KEQ57546.1"/>
    <property type="molecule type" value="Genomic_DNA"/>
</dbReference>
<feature type="region of interest" description="Disordered" evidence="1">
    <location>
        <begin position="246"/>
        <end position="270"/>
    </location>
</feature>
<sequence length="1621" mass="178091">MNLGNWGKVGMCPERPIKKSHLNKLLKYMDLVSVKENQKAVSNSPAPPLIPLHEEEVRRHNMKLDTHNLLIANSGLGSNEPTNRGSSEGCPETVVPPNHGSTTSATETAWQINDGERPAADLTTDTDDCPRGSSCVPTTTPPAMETVDMDSVAASDTSPSITDSGGGVRFTPFEGQRTGFEPEPESRENDKSASQSRDSWYPKEGERGMQDAVVSELASDILGGFSNMQKHAMRLEQEVRDLRRAFESRKDDTPETQSKSISSNMPDEAESTIQADIREGISQMQQTLIEHTQMQRRMDEKTQAFQNQQVITLAGVKSQVDAIVSELPNSKEAVTSLKQAAQYLHEIGEKLGKLKDDPEITEIPLDPQDNRADFVESDGPCGTRERFRRAVDVPEALDGTGYLTSTPAHETQFRNFGESRRDDLTLDKFSCSGYSIPSASWPERGSGSSQTQGGHGVDELRQSENERKLVRQLVPLDDATANRVFPDAPSPENTRSIIDFGPSLEVTRTSRSRPQSRYRFNHPTILRIQGARFVKRRLPGTFVSNRHLHSAWRAADMQGMWIPEIVNLCGGKDEKDAIGPAHEQDTVWNLQIYESTSPDEDNSIPINIRGTEPVVVHSATSLDHHNQPISCVCEQSLATTVDYGCGELVTSDSLGTAKPSDGDSTSVRVIPAPNPARMQQIVEIRESLVTIQESVAEVSHHVPVDNIQTQRSMLEGGSPLQSTDTASTSERLQGQQSAASSEVDPLLNSWSDDTSQTALMTIGETIVSLENRGINSSNAQHMDPIQCREREQKCEKKPDEPYLESRETGLKKAAKSELSFHTSSIMSQGSSHSEDHQGTQETELTQRLPTRSHKNHVSAKDRRKRKEEKRKGIGEVHRNKRHDQLKRNRQGPPHLDATKTPLSGTHHAHLELSRDDSGDCRSSDTTSAIAQGPGGMGDTEAECRHRSQEYSEFTGHEEADHVIPPLQSGWLRRGSKRGAHLGNTDGLVKKTELLASVPLGLLVSPTDTMIADKDPTSNSTTDGQDGVGTSNHTKLRYSTLQDSIAEPERQIESSENHLVQSDTASPAAHCGQTVTSFPTQRPASHPQVSTHRRNIAQSPSKTYQGFQMSATDVPTKERSPEQPSSLPPERRGGEKRPREEDTVGHQGIKMKAPRLTVPLERTGNDHNPDLFYGEDERIASVADIQMADSPASDDQPSGPREDHASEPNYDTDNAANLNESDVESVKSAWRSRVQEHRAAKQMNRYIIDNARKEVRSELRHPETRFNGRYEDGSTFTLSDGAPQYPSREEISASAFLPTLTAQESASLEIAKQPGTMEQLHDQENPRQLSMSPRTTSREGHKAENHTDSDSRNLEPVSRGQVTPEKLNEETGTRPMHPSHMSNIISRTSMYSRSAQPSESVGQDSMILPTGGDIEEVDIAVPLHLIERSQSPVSRVGHNLQVYNFTQPQHSLVNSQHDGRTLSGMDGDRLNRGTEDNGLKQVVQSLVDSDDVELIKETRLPDARSVGHEHILVAPARNDGLSGTTCSPAPSSPQHIARPGSILPDASIKSSTVLADGKTCAADNHQQKALDVAPSSTRQSNFSIDPIESGEQAELGSVPDSESHVEFASIDPFCQTGSEVEL</sequence>
<evidence type="ECO:0000313" key="3">
    <source>
        <dbReference type="Proteomes" id="UP000030672"/>
    </source>
</evidence>
<organism evidence="2 3">
    <name type="scientific">Aureobasidium melanogenum (strain CBS 110374)</name>
    <name type="common">Aureobasidium pullulans var. melanogenum</name>
    <dbReference type="NCBI Taxonomy" id="1043003"/>
    <lineage>
        <taxon>Eukaryota</taxon>
        <taxon>Fungi</taxon>
        <taxon>Dikarya</taxon>
        <taxon>Ascomycota</taxon>
        <taxon>Pezizomycotina</taxon>
        <taxon>Dothideomycetes</taxon>
        <taxon>Dothideomycetidae</taxon>
        <taxon>Dothideales</taxon>
        <taxon>Saccotheciaceae</taxon>
        <taxon>Aureobasidium</taxon>
    </lineage>
</organism>
<feature type="region of interest" description="Disordered" evidence="1">
    <location>
        <begin position="1264"/>
        <end position="1285"/>
    </location>
</feature>
<keyword evidence="3" id="KW-1185">Reference proteome</keyword>
<feature type="compositionally biased region" description="Basic and acidic residues" evidence="1">
    <location>
        <begin position="908"/>
        <end position="922"/>
    </location>
</feature>
<feature type="compositionally biased region" description="Polar residues" evidence="1">
    <location>
        <begin position="819"/>
        <end position="831"/>
    </location>
</feature>
<feature type="region of interest" description="Disordered" evidence="1">
    <location>
        <begin position="775"/>
        <end position="940"/>
    </location>
</feature>
<feature type="compositionally biased region" description="Polar residues" evidence="1">
    <location>
        <begin position="1325"/>
        <end position="1334"/>
    </location>
</feature>
<proteinExistence type="predicted"/>
<feature type="compositionally biased region" description="Polar residues" evidence="1">
    <location>
        <begin position="1379"/>
        <end position="1402"/>
    </location>
</feature>
<feature type="compositionally biased region" description="Polar residues" evidence="1">
    <location>
        <begin position="99"/>
        <end position="111"/>
    </location>
</feature>
<feature type="region of interest" description="Disordered" evidence="1">
    <location>
        <begin position="1569"/>
        <end position="1601"/>
    </location>
</feature>
<feature type="compositionally biased region" description="Polar residues" evidence="1">
    <location>
        <begin position="255"/>
        <end position="265"/>
    </location>
</feature>
<feature type="region of interest" description="Disordered" evidence="1">
    <location>
        <begin position="1008"/>
        <end position="1171"/>
    </location>
</feature>
<feature type="region of interest" description="Disordered" evidence="1">
    <location>
        <begin position="710"/>
        <end position="751"/>
    </location>
</feature>
<feature type="compositionally biased region" description="Polar residues" evidence="1">
    <location>
        <begin position="1072"/>
        <end position="1112"/>
    </location>
</feature>
<feature type="compositionally biased region" description="Polar residues" evidence="1">
    <location>
        <begin position="719"/>
        <end position="740"/>
    </location>
</feature>
<feature type="compositionally biased region" description="Basic and acidic residues" evidence="1">
    <location>
        <begin position="1046"/>
        <end position="1055"/>
    </location>
</feature>
<feature type="compositionally biased region" description="Basic and acidic residues" evidence="1">
    <location>
        <begin position="1162"/>
        <end position="1171"/>
    </location>
</feature>
<feature type="compositionally biased region" description="Polar residues" evidence="1">
    <location>
        <begin position="1573"/>
        <end position="1582"/>
    </location>
</feature>
<gene>
    <name evidence="2" type="ORF">M437DRAFT_89340</name>
</gene>
<feature type="compositionally biased region" description="Polar residues" evidence="1">
    <location>
        <begin position="154"/>
        <end position="163"/>
    </location>
</feature>
<evidence type="ECO:0000313" key="2">
    <source>
        <dbReference type="EMBL" id="KEQ57546.1"/>
    </source>
</evidence>
<feature type="compositionally biased region" description="Polar residues" evidence="1">
    <location>
        <begin position="1208"/>
        <end position="1219"/>
    </location>
</feature>
<evidence type="ECO:0000256" key="1">
    <source>
        <dbReference type="SAM" id="MobiDB-lite"/>
    </source>
</evidence>
<feature type="region of interest" description="Disordered" evidence="1">
    <location>
        <begin position="1314"/>
        <end position="1408"/>
    </location>
</feature>
<dbReference type="HOGENOM" id="CLU_255183_0_0_1"/>
<feature type="region of interest" description="Disordered" evidence="1">
    <location>
        <begin position="75"/>
        <end position="208"/>
    </location>
</feature>
<protein>
    <submittedName>
        <fullName evidence="2">Uncharacterized protein</fullName>
    </submittedName>
</protein>
<name>A0A074W4P8_AURM1</name>
<feature type="compositionally biased region" description="Polar residues" evidence="1">
    <location>
        <begin position="75"/>
        <end position="86"/>
    </location>
</feature>
<dbReference type="Proteomes" id="UP000030672">
    <property type="component" value="Unassembled WGS sequence"/>
</dbReference>
<feature type="compositionally biased region" description="Basic residues" evidence="1">
    <location>
        <begin position="850"/>
        <end position="868"/>
    </location>
</feature>
<accession>A0A074W4P8</accession>
<feature type="compositionally biased region" description="Basic and acidic residues" evidence="1">
    <location>
        <begin position="1335"/>
        <end position="1352"/>
    </location>
</feature>
<dbReference type="GeneID" id="63922406"/>
<dbReference type="RefSeq" id="XP_040874570.1">
    <property type="nucleotide sequence ID" value="XM_041029033.1"/>
</dbReference>
<feature type="region of interest" description="Disordered" evidence="1">
    <location>
        <begin position="1187"/>
        <end position="1223"/>
    </location>
</feature>
<reference evidence="2 3" key="1">
    <citation type="journal article" date="2014" name="BMC Genomics">
        <title>Genome sequencing of four Aureobasidium pullulans varieties: biotechnological potential, stress tolerance, and description of new species.</title>
        <authorList>
            <person name="Gostin Ar C."/>
            <person name="Ohm R.A."/>
            <person name="Kogej T."/>
            <person name="Sonjak S."/>
            <person name="Turk M."/>
            <person name="Zajc J."/>
            <person name="Zalar P."/>
            <person name="Grube M."/>
            <person name="Sun H."/>
            <person name="Han J."/>
            <person name="Sharma A."/>
            <person name="Chiniquy J."/>
            <person name="Ngan C.Y."/>
            <person name="Lipzen A."/>
            <person name="Barry K."/>
            <person name="Grigoriev I.V."/>
            <person name="Gunde-Cimerman N."/>
        </authorList>
    </citation>
    <scope>NUCLEOTIDE SEQUENCE [LARGE SCALE GENOMIC DNA]</scope>
    <source>
        <strain evidence="2 3">CBS 110374</strain>
    </source>
</reference>